<gene>
    <name evidence="1" type="ORF">MACK_003151</name>
</gene>
<dbReference type="AlphaFoldDB" id="A0A976SID0"/>
<accession>A0A976SID0</accession>
<organism evidence="1 2">
    <name type="scientific">Theileria orientalis</name>
    <dbReference type="NCBI Taxonomy" id="68886"/>
    <lineage>
        <taxon>Eukaryota</taxon>
        <taxon>Sar</taxon>
        <taxon>Alveolata</taxon>
        <taxon>Apicomplexa</taxon>
        <taxon>Aconoidasida</taxon>
        <taxon>Piroplasmida</taxon>
        <taxon>Theileriidae</taxon>
        <taxon>Theileria</taxon>
    </lineage>
</organism>
<sequence>MEYIVVKCVSYCYMPSHIFIILATQTNMLTNISNNSGSGRRPPSTAIKLIFHCLEVESFRFFALSDILILAYPIYILGFKIHTEIPTCVILGLSMPHILRPPLFKIYYLLEHCYLISVY</sequence>
<evidence type="ECO:0000313" key="2">
    <source>
        <dbReference type="Proteomes" id="UP000244811"/>
    </source>
</evidence>
<proteinExistence type="predicted"/>
<dbReference type="Proteomes" id="UP000244811">
    <property type="component" value="Chromosome 1"/>
</dbReference>
<protein>
    <submittedName>
        <fullName evidence="1">Uncharacterized protein</fullName>
    </submittedName>
</protein>
<reference evidence="1" key="1">
    <citation type="submission" date="2022-07" db="EMBL/GenBank/DDBJ databases">
        <title>Evaluation of T. orientalis genome assembly methods using nanopore sequencing and analysis of variation between genomes.</title>
        <authorList>
            <person name="Yam J."/>
            <person name="Micallef M.L."/>
            <person name="Liu M."/>
            <person name="Djordjevic S.P."/>
            <person name="Bogema D.R."/>
            <person name="Jenkins C."/>
        </authorList>
    </citation>
    <scope>NUCLEOTIDE SEQUENCE</scope>
    <source>
        <strain evidence="1">Goon Nure</strain>
    </source>
</reference>
<name>A0A976SID0_THEOR</name>
<evidence type="ECO:0000313" key="1">
    <source>
        <dbReference type="EMBL" id="UVC49325.1"/>
    </source>
</evidence>
<dbReference type="EMBL" id="CP056069">
    <property type="protein sequence ID" value="UVC49325.1"/>
    <property type="molecule type" value="Genomic_DNA"/>
</dbReference>